<dbReference type="AlphaFoldDB" id="A0AAV3QHJ5"/>
<protein>
    <submittedName>
        <fullName evidence="1">Uncharacterized protein</fullName>
    </submittedName>
</protein>
<dbReference type="EMBL" id="BAABME010004792">
    <property type="protein sequence ID" value="GAA0163564.1"/>
    <property type="molecule type" value="Genomic_DNA"/>
</dbReference>
<reference evidence="1 2" key="1">
    <citation type="submission" date="2024-01" db="EMBL/GenBank/DDBJ databases">
        <title>The complete chloroplast genome sequence of Lithospermum erythrorhizon: insights into the phylogenetic relationship among Boraginaceae species and the maternal lineages of purple gromwells.</title>
        <authorList>
            <person name="Okada T."/>
            <person name="Watanabe K."/>
        </authorList>
    </citation>
    <scope>NUCLEOTIDE SEQUENCE [LARGE SCALE GENOMIC DNA]</scope>
</reference>
<sequence>MNLFRSSVKSSRWIESNHTNQRLRSLLPKVFSTEAEAEKQTDAINSFVQKPSSGLCYGRIQNITKYTTRRDVCNLLARCNLNLDDLRVDYDRNFLPTSMLVRFPSRDAYEVGLRATRVVRVHKLNMVDRSAWDFVKPYEARYILLQGLPPNAFIDDVERFLSGCQYESSTFHFFSRAASPDLIRMATVSFPSQALAMHACITKDRGFCLNNQISVRVLQ</sequence>
<dbReference type="PANTHER" id="PTHR48167:SF2">
    <property type="entry name" value="EXPRESSED PROTEIN"/>
    <property type="match status" value="1"/>
</dbReference>
<name>A0AAV3QHJ5_LITER</name>
<organism evidence="1 2">
    <name type="scientific">Lithospermum erythrorhizon</name>
    <name type="common">Purple gromwell</name>
    <name type="synonym">Lithospermum officinale var. erythrorhizon</name>
    <dbReference type="NCBI Taxonomy" id="34254"/>
    <lineage>
        <taxon>Eukaryota</taxon>
        <taxon>Viridiplantae</taxon>
        <taxon>Streptophyta</taxon>
        <taxon>Embryophyta</taxon>
        <taxon>Tracheophyta</taxon>
        <taxon>Spermatophyta</taxon>
        <taxon>Magnoliopsida</taxon>
        <taxon>eudicotyledons</taxon>
        <taxon>Gunneridae</taxon>
        <taxon>Pentapetalae</taxon>
        <taxon>asterids</taxon>
        <taxon>lamiids</taxon>
        <taxon>Boraginales</taxon>
        <taxon>Boraginaceae</taxon>
        <taxon>Boraginoideae</taxon>
        <taxon>Lithospermeae</taxon>
        <taxon>Lithospermum</taxon>
    </lineage>
</organism>
<dbReference type="GO" id="GO:0003676">
    <property type="term" value="F:nucleic acid binding"/>
    <property type="evidence" value="ECO:0007669"/>
    <property type="project" value="InterPro"/>
</dbReference>
<evidence type="ECO:0000313" key="1">
    <source>
        <dbReference type="EMBL" id="GAA0163564.1"/>
    </source>
</evidence>
<dbReference type="SUPFAM" id="SSF54928">
    <property type="entry name" value="RNA-binding domain, RBD"/>
    <property type="match status" value="1"/>
</dbReference>
<gene>
    <name evidence="1" type="ORF">LIER_19397</name>
</gene>
<keyword evidence="2" id="KW-1185">Reference proteome</keyword>
<proteinExistence type="predicted"/>
<dbReference type="PANTHER" id="PTHR48167">
    <property type="entry name" value="EXPRESSED PROTEIN"/>
    <property type="match status" value="1"/>
</dbReference>
<dbReference type="InterPro" id="IPR035979">
    <property type="entry name" value="RBD_domain_sf"/>
</dbReference>
<comment type="caution">
    <text evidence="1">The sequence shown here is derived from an EMBL/GenBank/DDBJ whole genome shotgun (WGS) entry which is preliminary data.</text>
</comment>
<dbReference type="Proteomes" id="UP001454036">
    <property type="component" value="Unassembled WGS sequence"/>
</dbReference>
<evidence type="ECO:0000313" key="2">
    <source>
        <dbReference type="Proteomes" id="UP001454036"/>
    </source>
</evidence>
<accession>A0AAV3QHJ5</accession>